<name>A0ABV4UTW8_9MICC</name>
<comment type="caution">
    <text evidence="2">The sequence shown here is derived from an EMBL/GenBank/DDBJ whole genome shotgun (WGS) entry which is preliminary data.</text>
</comment>
<evidence type="ECO:0000256" key="1">
    <source>
        <dbReference type="SAM" id="MobiDB-lite"/>
    </source>
</evidence>
<accession>A0ABV4UTW8</accession>
<protein>
    <submittedName>
        <fullName evidence="2">Uncharacterized protein</fullName>
    </submittedName>
</protein>
<evidence type="ECO:0000313" key="2">
    <source>
        <dbReference type="EMBL" id="MFB0835702.1"/>
    </source>
</evidence>
<feature type="region of interest" description="Disordered" evidence="1">
    <location>
        <begin position="1"/>
        <end position="31"/>
    </location>
</feature>
<reference evidence="2 3" key="1">
    <citation type="submission" date="2024-09" db="EMBL/GenBank/DDBJ databases">
        <authorList>
            <person name="Salinas-Garcia M.A."/>
            <person name="Prieme A."/>
        </authorList>
    </citation>
    <scope>NUCLEOTIDE SEQUENCE [LARGE SCALE GENOMIC DNA]</scope>
    <source>
        <strain evidence="2 3">DSM 21081</strain>
    </source>
</reference>
<evidence type="ECO:0000313" key="3">
    <source>
        <dbReference type="Proteomes" id="UP001575652"/>
    </source>
</evidence>
<organism evidence="2 3">
    <name type="scientific">Arthrobacter halodurans</name>
    <dbReference type="NCBI Taxonomy" id="516699"/>
    <lineage>
        <taxon>Bacteria</taxon>
        <taxon>Bacillati</taxon>
        <taxon>Actinomycetota</taxon>
        <taxon>Actinomycetes</taxon>
        <taxon>Micrococcales</taxon>
        <taxon>Micrococcaceae</taxon>
        <taxon>Arthrobacter</taxon>
    </lineage>
</organism>
<gene>
    <name evidence="2" type="ORF">ACETWP_14010</name>
</gene>
<dbReference type="EMBL" id="JBHDLJ010000013">
    <property type="protein sequence ID" value="MFB0835702.1"/>
    <property type="molecule type" value="Genomic_DNA"/>
</dbReference>
<dbReference type="RefSeq" id="WP_373972879.1">
    <property type="nucleotide sequence ID" value="NZ_JBHDLJ010000013.1"/>
</dbReference>
<dbReference type="Proteomes" id="UP001575652">
    <property type="component" value="Unassembled WGS sequence"/>
</dbReference>
<proteinExistence type="predicted"/>
<sequence length="185" mass="20157">MSHDQPRETGTGTNPNGKPVNKGNFAVFKNDEPAPVVEGRAEKVGRMLQFNAGVTSEAFNAAQEEYRRVTRSLVRLQLAEETTRIMAAHPGATAVDFAYDEENARLLEAMCAVDADGEVIDIGADIEPIAVDADMLSPWQEDPFNDTEGFDHSWIQPIGEVVGGTHGDALVYRVSLDKVEAHYIG</sequence>
<keyword evidence="3" id="KW-1185">Reference proteome</keyword>